<dbReference type="AlphaFoldDB" id="A0A8H5QQ63"/>
<dbReference type="Proteomes" id="UP000530670">
    <property type="component" value="Unassembled WGS sequence"/>
</dbReference>
<keyword evidence="4" id="KW-1185">Reference proteome</keyword>
<dbReference type="InterPro" id="IPR003615">
    <property type="entry name" value="HNH_nuc"/>
</dbReference>
<proteinExistence type="predicted"/>
<sequence>MELSPHCAFKTPDHLLCIYELEKRQEAAIQLESYIEREVSDFRLRAEDVSTILMAPIEHFEPGNVFSVHRFARNGITHYPTLGLYMKRYLDGIASLCKHYLVHQGEENTIDPKTGQSVIRISKPSPELQDHVPAKSGTSESDSEPDPDMNFTWDTPTFRTNLKLDDHVRDREEEAKCLERDGKACVVLGTENPMVSHIIPYTWNDTKEHNNTTGDIKMRAPGLFRLNINGAASYVCNPHELGGTDKVWNMMCLHPKLHKLWAKGYCAFKHICTKHCDENKSKVTLQFRWMPQIKKRLGQEIDVYGTGPGSDWQQWIEELNTFHDQGNPPPAPCQEALRHLTKSGDPLLSGHLIHIHMPTDDTKRFGEVIDIQWACILFTALVGAAGNPELLSMDSGDKAMQWIQSQARWADEHEYESD</sequence>
<feature type="region of interest" description="Disordered" evidence="1">
    <location>
        <begin position="123"/>
        <end position="154"/>
    </location>
</feature>
<evidence type="ECO:0000256" key="1">
    <source>
        <dbReference type="SAM" id="MobiDB-lite"/>
    </source>
</evidence>
<gene>
    <name evidence="3" type="ORF">FTJAE_12139</name>
</gene>
<evidence type="ECO:0000313" key="4">
    <source>
        <dbReference type="Proteomes" id="UP000530670"/>
    </source>
</evidence>
<comment type="caution">
    <text evidence="3">The sequence shown here is derived from an EMBL/GenBank/DDBJ whole genome shotgun (WGS) entry which is preliminary data.</text>
</comment>
<accession>A0A8H5QQ63</accession>
<dbReference type="Pfam" id="PF13391">
    <property type="entry name" value="HNH_2"/>
    <property type="match status" value="1"/>
</dbReference>
<evidence type="ECO:0000313" key="3">
    <source>
        <dbReference type="EMBL" id="KAF5618778.1"/>
    </source>
</evidence>
<evidence type="ECO:0000259" key="2">
    <source>
        <dbReference type="Pfam" id="PF13391"/>
    </source>
</evidence>
<organism evidence="3 4">
    <name type="scientific">Fusarium tjaetaba</name>
    <dbReference type="NCBI Taxonomy" id="1567544"/>
    <lineage>
        <taxon>Eukaryota</taxon>
        <taxon>Fungi</taxon>
        <taxon>Dikarya</taxon>
        <taxon>Ascomycota</taxon>
        <taxon>Pezizomycotina</taxon>
        <taxon>Sordariomycetes</taxon>
        <taxon>Hypocreomycetidae</taxon>
        <taxon>Hypocreales</taxon>
        <taxon>Nectriaceae</taxon>
        <taxon>Fusarium</taxon>
        <taxon>Fusarium fujikuroi species complex</taxon>
    </lineage>
</organism>
<name>A0A8H5QQ63_9HYPO</name>
<dbReference type="EMBL" id="JAAQRI010000321">
    <property type="protein sequence ID" value="KAF5618778.1"/>
    <property type="molecule type" value="Genomic_DNA"/>
</dbReference>
<dbReference type="RefSeq" id="XP_037200787.1">
    <property type="nucleotide sequence ID" value="XM_037345156.1"/>
</dbReference>
<dbReference type="GeneID" id="59297426"/>
<reference evidence="3 4" key="1">
    <citation type="submission" date="2020-05" db="EMBL/GenBank/DDBJ databases">
        <title>Identification and distribution of gene clusters putatively required for synthesis of sphingolipid metabolism inhibitors in phylogenetically diverse species of the filamentous fungus Fusarium.</title>
        <authorList>
            <person name="Kim H.-S."/>
            <person name="Busman M."/>
            <person name="Brown D.W."/>
            <person name="Divon H."/>
            <person name="Uhlig S."/>
            <person name="Proctor R.H."/>
        </authorList>
    </citation>
    <scope>NUCLEOTIDE SEQUENCE [LARGE SCALE GENOMIC DNA]</scope>
    <source>
        <strain evidence="3 4">NRRL 66243</strain>
    </source>
</reference>
<dbReference type="OrthoDB" id="5416097at2759"/>
<protein>
    <recommendedName>
        <fullName evidence="2">HNH nuclease domain-containing protein</fullName>
    </recommendedName>
</protein>
<feature type="domain" description="HNH nuclease" evidence="2">
    <location>
        <begin position="185"/>
        <end position="269"/>
    </location>
</feature>